<dbReference type="Gene3D" id="1.25.10.10">
    <property type="entry name" value="Leucine-rich Repeat Variant"/>
    <property type="match status" value="1"/>
</dbReference>
<dbReference type="SUPFAM" id="SSF48371">
    <property type="entry name" value="ARM repeat"/>
    <property type="match status" value="1"/>
</dbReference>
<feature type="domain" description="26S proteasome non-ATPase regulatory subunit 1/RPN2 N-terminal" evidence="9">
    <location>
        <begin position="5"/>
        <end position="315"/>
    </location>
</feature>
<feature type="compositionally biased region" description="Basic and acidic residues" evidence="7">
    <location>
        <begin position="823"/>
        <end position="872"/>
    </location>
</feature>
<dbReference type="PANTHER" id="PTHR10943">
    <property type="entry name" value="26S PROTEASOME NON-ATPASE REGULATORY SUBUNIT"/>
    <property type="match status" value="1"/>
</dbReference>
<dbReference type="Pfam" id="PF18004">
    <property type="entry name" value="RPN2_C"/>
    <property type="match status" value="1"/>
</dbReference>
<dbReference type="InterPro" id="IPR016642">
    <property type="entry name" value="26S_Psome_Rpn2"/>
</dbReference>
<feature type="domain" description="26S proteasome regulatory subunit RPN2 C-terminal" evidence="8">
    <location>
        <begin position="763"/>
        <end position="949"/>
    </location>
</feature>
<dbReference type="GO" id="GO:0008540">
    <property type="term" value="C:proteasome regulatory particle, base subcomplex"/>
    <property type="evidence" value="ECO:0007669"/>
    <property type="project" value="UniProtKB-UniRule"/>
</dbReference>
<evidence type="ECO:0000256" key="7">
    <source>
        <dbReference type="SAM" id="MobiDB-lite"/>
    </source>
</evidence>
<dbReference type="GO" id="GO:0005634">
    <property type="term" value="C:nucleus"/>
    <property type="evidence" value="ECO:0007669"/>
    <property type="project" value="TreeGrafter"/>
</dbReference>
<evidence type="ECO:0000256" key="4">
    <source>
        <dbReference type="ARBA" id="ARBA00022737"/>
    </source>
</evidence>
<dbReference type="InterPro" id="IPR016024">
    <property type="entry name" value="ARM-type_fold"/>
</dbReference>
<evidence type="ECO:0000259" key="8">
    <source>
        <dbReference type="Pfam" id="PF18004"/>
    </source>
</evidence>
<feature type="region of interest" description="Disordered" evidence="7">
    <location>
        <begin position="954"/>
        <end position="983"/>
    </location>
</feature>
<keyword evidence="4" id="KW-0677">Repeat</keyword>
<evidence type="ECO:0000256" key="5">
    <source>
        <dbReference type="ARBA" id="ARBA00022942"/>
    </source>
</evidence>
<evidence type="ECO:0000259" key="9">
    <source>
        <dbReference type="Pfam" id="PF21505"/>
    </source>
</evidence>
<feature type="region of interest" description="Disordered" evidence="7">
    <location>
        <begin position="817"/>
        <end position="883"/>
    </location>
</feature>
<protein>
    <recommendedName>
        <fullName evidence="3 6">26S proteasome regulatory subunit RPN2</fullName>
    </recommendedName>
</protein>
<dbReference type="PIRSF" id="PIRSF015947">
    <property type="entry name" value="26S_Psome_Rpn2"/>
    <property type="match status" value="1"/>
</dbReference>
<dbReference type="Pfam" id="PF21505">
    <property type="entry name" value="RPN2_N"/>
    <property type="match status" value="1"/>
</dbReference>
<dbReference type="GO" id="GO:0043161">
    <property type="term" value="P:proteasome-mediated ubiquitin-dependent protein catabolic process"/>
    <property type="evidence" value="ECO:0007669"/>
    <property type="project" value="TreeGrafter"/>
</dbReference>
<comment type="similarity">
    <text evidence="2 6">Belongs to the proteasome subunit S1 family.</text>
</comment>
<evidence type="ECO:0000313" key="10">
    <source>
        <dbReference type="EMBL" id="GME68158.1"/>
    </source>
</evidence>
<dbReference type="InterPro" id="IPR002015">
    <property type="entry name" value="Proteasome/cyclosome_rpt"/>
</dbReference>
<evidence type="ECO:0000256" key="6">
    <source>
        <dbReference type="PIRNR" id="PIRNR015947"/>
    </source>
</evidence>
<dbReference type="InterPro" id="IPR048570">
    <property type="entry name" value="PSMD1_RPN2_N"/>
</dbReference>
<proteinExistence type="inferred from homology"/>
<evidence type="ECO:0000256" key="2">
    <source>
        <dbReference type="ARBA" id="ARBA00006308"/>
    </source>
</evidence>
<sequence>MATISAAPYLSLLGEQNTELKSYALTSLNELANQLWAEIANNISEIEELYEDESFPKRNLAALLASKVYYNLGDYDSSVKYSLYSGTEFDVNEKSEFVETIVSKCIESYISLSQAKYAKPSIKIDEQLTSIFERMLEKCAKGGELKLALGIALESYRLDIVQDLIHEQLKNAQSEESVMNSINYVLTCATNAIENIDFRTESLNMLARLLLSLNNPDYFTITKIVVQLNDYKLVHTILKSLLEKGKSDNDNSLVAFQISFDLVTVATQELLSKTLETLESDVSIDQNDKSTIKVKKILSGIPTCDLDITFLSNNNHTDISVLNKTKQSLESRNSLYHSAVTFENAFLHAGTTDDSFFRSNLEWLGKATNWSKFSATAALGVIHKGNLSQGRNILQPYLPGSTSSPYTNSGSLYGLGLIYAGHGKEVIDYLRKNIVDNSNSTDSKNTEILLHGACLGAGVAGMGLGDEGIYEELRTILYTDSAISGQTAALSMGLIMLGSGNESAIEDMFTYAQETQHETIIRGLATGIALLCYGQEAKAEPIIENLLSNQDAILRYGGAFTLAMAYCGTSNNSAVKRLLHIAVSDSSDHVRRAAVMSLGFVLLRDYTTVPTIVELLSESHNPHVRYGTAMALGIACAGRGLQAAIDVLEPLTKDSVDFVRQGATIATSMILIQQTEKTFPKIKEIKEQYAKSIANKHEDSLAKFGSVLAQGIIDAGGRNVTIQLENPQANTLNMKAIAGLLVFSQSWYWYPLTHFLSLSFSPTSIIGVREDLKVPKFSINCHTKKDVFDYPPKVEENVEKSPDKVAIAVLSVTNRTKARAKKNKEEKEKNEKPEAEAETSVKVEAEDKMDVDTLETSDDKETKTEKAGKEDTTVADGNDDSTDGNLEGFAKTLYTRKPYQFDNMTRVVSEQLKYIAFSKNERFVPVRKFKGMNGIVVLKDLSPEKPIERIKTIREKTNTEAPVPEPFTIDTTLDKELFEDDDE</sequence>
<dbReference type="GO" id="GO:0042176">
    <property type="term" value="P:regulation of protein catabolic process"/>
    <property type="evidence" value="ECO:0007669"/>
    <property type="project" value="UniProtKB-UniRule"/>
</dbReference>
<comment type="function">
    <text evidence="1 6">Acts as a regulatory subunit of the 26S proteasome which is involved in the ATP-dependent degradation of ubiquitinated proteins.</text>
</comment>
<evidence type="ECO:0000256" key="1">
    <source>
        <dbReference type="ARBA" id="ARBA00002187"/>
    </source>
</evidence>
<keyword evidence="11" id="KW-1185">Reference proteome</keyword>
<dbReference type="Pfam" id="PF13646">
    <property type="entry name" value="HEAT_2"/>
    <property type="match status" value="1"/>
</dbReference>
<organism evidence="10 11">
    <name type="scientific">Candida boidinii</name>
    <name type="common">Yeast</name>
    <dbReference type="NCBI Taxonomy" id="5477"/>
    <lineage>
        <taxon>Eukaryota</taxon>
        <taxon>Fungi</taxon>
        <taxon>Dikarya</taxon>
        <taxon>Ascomycota</taxon>
        <taxon>Saccharomycotina</taxon>
        <taxon>Pichiomycetes</taxon>
        <taxon>Pichiales</taxon>
        <taxon>Pichiaceae</taxon>
        <taxon>Ogataea</taxon>
        <taxon>Ogataea/Candida clade</taxon>
    </lineage>
</organism>
<dbReference type="InterPro" id="IPR040623">
    <property type="entry name" value="RPN2_C"/>
</dbReference>
<dbReference type="PANTHER" id="PTHR10943:SF2">
    <property type="entry name" value="26S PROTEASOME NON-ATPASE REGULATORY SUBUNIT 1"/>
    <property type="match status" value="1"/>
</dbReference>
<accession>A0A9W6WEJ7</accession>
<evidence type="ECO:0000313" key="11">
    <source>
        <dbReference type="Proteomes" id="UP001165120"/>
    </source>
</evidence>
<gene>
    <name evidence="10" type="ORF">Cboi02_000143800</name>
</gene>
<dbReference type="AlphaFoldDB" id="A0A9W6WEJ7"/>
<dbReference type="GO" id="GO:0034515">
    <property type="term" value="C:proteasome storage granule"/>
    <property type="evidence" value="ECO:0007669"/>
    <property type="project" value="TreeGrafter"/>
</dbReference>
<name>A0A9W6WEJ7_CANBO</name>
<dbReference type="Pfam" id="PF01851">
    <property type="entry name" value="PC_rep"/>
    <property type="match status" value="3"/>
</dbReference>
<dbReference type="FunFam" id="1.25.10.10:FF:000017">
    <property type="entry name" value="26S proteasome non-ATPase regulatory subunit 1"/>
    <property type="match status" value="1"/>
</dbReference>
<comment type="caution">
    <text evidence="10">The sequence shown here is derived from an EMBL/GenBank/DDBJ whole genome shotgun (WGS) entry which is preliminary data.</text>
</comment>
<dbReference type="Proteomes" id="UP001165120">
    <property type="component" value="Unassembled WGS sequence"/>
</dbReference>
<dbReference type="GO" id="GO:0030234">
    <property type="term" value="F:enzyme regulator activity"/>
    <property type="evidence" value="ECO:0007669"/>
    <property type="project" value="UniProtKB-UniRule"/>
</dbReference>
<dbReference type="EMBL" id="BSXN01000340">
    <property type="protein sequence ID" value="GME68158.1"/>
    <property type="molecule type" value="Genomic_DNA"/>
</dbReference>
<keyword evidence="5 6" id="KW-0647">Proteasome</keyword>
<dbReference type="InterPro" id="IPR011989">
    <property type="entry name" value="ARM-like"/>
</dbReference>
<reference evidence="10" key="1">
    <citation type="submission" date="2023-04" db="EMBL/GenBank/DDBJ databases">
        <title>Candida boidinii NBRC 10035.</title>
        <authorList>
            <person name="Ichikawa N."/>
            <person name="Sato H."/>
            <person name="Tonouchi N."/>
        </authorList>
    </citation>
    <scope>NUCLEOTIDE SEQUENCE</scope>
    <source>
        <strain evidence="10">NBRC 10035</strain>
    </source>
</reference>
<evidence type="ECO:0000256" key="3">
    <source>
        <dbReference type="ARBA" id="ARBA00015684"/>
    </source>
</evidence>